<dbReference type="eggNOG" id="COG0001">
    <property type="taxonomic scope" value="Bacteria"/>
</dbReference>
<comment type="subcellular location">
    <subcellularLocation>
        <location evidence="9">Cytoplasm</location>
    </subcellularLocation>
</comment>
<dbReference type="InterPro" id="IPR005814">
    <property type="entry name" value="Aminotrans_3"/>
</dbReference>
<evidence type="ECO:0000313" key="10">
    <source>
        <dbReference type="EMBL" id="SFU89194.1"/>
    </source>
</evidence>
<proteinExistence type="inferred from homology"/>
<organism evidence="10 11">
    <name type="scientific">Alicyclobacillus macrosporangiidus</name>
    <dbReference type="NCBI Taxonomy" id="392015"/>
    <lineage>
        <taxon>Bacteria</taxon>
        <taxon>Bacillati</taxon>
        <taxon>Bacillota</taxon>
        <taxon>Bacilli</taxon>
        <taxon>Bacillales</taxon>
        <taxon>Alicyclobacillaceae</taxon>
        <taxon>Alicyclobacillus</taxon>
    </lineage>
</organism>
<dbReference type="PANTHER" id="PTHR43713:SF3">
    <property type="entry name" value="GLUTAMATE-1-SEMIALDEHYDE 2,1-AMINOMUTASE 1, CHLOROPLASTIC-RELATED"/>
    <property type="match status" value="1"/>
</dbReference>
<dbReference type="PROSITE" id="PS00600">
    <property type="entry name" value="AA_TRANSFER_CLASS_3"/>
    <property type="match status" value="1"/>
</dbReference>
<evidence type="ECO:0000256" key="8">
    <source>
        <dbReference type="ARBA" id="ARBA00023244"/>
    </source>
</evidence>
<dbReference type="GO" id="GO:0008483">
    <property type="term" value="F:transaminase activity"/>
    <property type="evidence" value="ECO:0007669"/>
    <property type="project" value="InterPro"/>
</dbReference>
<dbReference type="InterPro" id="IPR015424">
    <property type="entry name" value="PyrdxlP-dep_Trfase"/>
</dbReference>
<dbReference type="UniPathway" id="UPA00251">
    <property type="reaction ID" value="UER00317"/>
</dbReference>
<dbReference type="EC" id="5.4.3.8" evidence="9"/>
<reference evidence="11" key="1">
    <citation type="submission" date="2016-10" db="EMBL/GenBank/DDBJ databases">
        <authorList>
            <person name="Varghese N."/>
        </authorList>
    </citation>
    <scope>NUCLEOTIDE SEQUENCE [LARGE SCALE GENOMIC DNA]</scope>
    <source>
        <strain evidence="11">DSM 17980</strain>
    </source>
</reference>
<evidence type="ECO:0000256" key="5">
    <source>
        <dbReference type="ARBA" id="ARBA00022490"/>
    </source>
</evidence>
<dbReference type="GO" id="GO:0042286">
    <property type="term" value="F:glutamate-1-semialdehyde 2,1-aminomutase activity"/>
    <property type="evidence" value="ECO:0007669"/>
    <property type="project" value="UniProtKB-UniRule"/>
</dbReference>
<dbReference type="Gene3D" id="3.40.640.10">
    <property type="entry name" value="Type I PLP-dependent aspartate aminotransferase-like (Major domain)"/>
    <property type="match status" value="1"/>
</dbReference>
<keyword evidence="7 9" id="KW-0413">Isomerase</keyword>
<comment type="cofactor">
    <cofactor evidence="2 9">
        <name>pyridoxal 5'-phosphate</name>
        <dbReference type="ChEBI" id="CHEBI:597326"/>
    </cofactor>
</comment>
<dbReference type="InterPro" id="IPR015421">
    <property type="entry name" value="PyrdxlP-dep_Trfase_major"/>
</dbReference>
<accession>A0A1I7JVH9</accession>
<dbReference type="NCBIfam" id="NF000818">
    <property type="entry name" value="PRK00062.1"/>
    <property type="match status" value="1"/>
</dbReference>
<dbReference type="InterPro" id="IPR004639">
    <property type="entry name" value="4pyrrol_synth_GluAld_NH2Trfase"/>
</dbReference>
<dbReference type="Gene3D" id="3.90.1150.10">
    <property type="entry name" value="Aspartate Aminotransferase, domain 1"/>
    <property type="match status" value="1"/>
</dbReference>
<dbReference type="PANTHER" id="PTHR43713">
    <property type="entry name" value="GLUTAMATE-1-SEMIALDEHYDE 2,1-AMINOMUTASE"/>
    <property type="match status" value="1"/>
</dbReference>
<evidence type="ECO:0000256" key="6">
    <source>
        <dbReference type="ARBA" id="ARBA00022898"/>
    </source>
</evidence>
<dbReference type="AlphaFoldDB" id="A0A1I7JVH9"/>
<comment type="pathway">
    <text evidence="3">Porphyrin-containing compound metabolism; protoporphyrin-IX biosynthesis; 5-aminolevulinate from L-glutamyl-tRNA(Glu): step 2/2.</text>
</comment>
<dbReference type="GO" id="GO:0005737">
    <property type="term" value="C:cytoplasm"/>
    <property type="evidence" value="ECO:0007669"/>
    <property type="project" value="UniProtKB-SubCell"/>
</dbReference>
<keyword evidence="8 9" id="KW-0627">Porphyrin biosynthesis</keyword>
<comment type="catalytic activity">
    <reaction evidence="1 9">
        <text>(S)-4-amino-5-oxopentanoate = 5-aminolevulinate</text>
        <dbReference type="Rhea" id="RHEA:14265"/>
        <dbReference type="ChEBI" id="CHEBI:57501"/>
        <dbReference type="ChEBI" id="CHEBI:356416"/>
        <dbReference type="EC" id="5.4.3.8"/>
    </reaction>
</comment>
<evidence type="ECO:0000256" key="4">
    <source>
        <dbReference type="ARBA" id="ARBA00008981"/>
    </source>
</evidence>
<dbReference type="EMBL" id="FPBV01000012">
    <property type="protein sequence ID" value="SFU89194.1"/>
    <property type="molecule type" value="Genomic_DNA"/>
</dbReference>
<dbReference type="HAMAP" id="MF_00375">
    <property type="entry name" value="HemL_aminotrans_3"/>
    <property type="match status" value="1"/>
</dbReference>
<keyword evidence="11" id="KW-1185">Reference proteome</keyword>
<dbReference type="CDD" id="cd00610">
    <property type="entry name" value="OAT_like"/>
    <property type="match status" value="1"/>
</dbReference>
<name>A0A1I7JVH9_9BACL</name>
<comment type="similarity">
    <text evidence="4 9">Belongs to the class-III pyridoxal-phosphate-dependent aminotransferase family. HemL subfamily.</text>
</comment>
<evidence type="ECO:0000256" key="7">
    <source>
        <dbReference type="ARBA" id="ARBA00023235"/>
    </source>
</evidence>
<evidence type="ECO:0000313" key="11">
    <source>
        <dbReference type="Proteomes" id="UP000183508"/>
    </source>
</evidence>
<dbReference type="Pfam" id="PF00202">
    <property type="entry name" value="Aminotran_3"/>
    <property type="match status" value="1"/>
</dbReference>
<sequence>MYDKSEAAFAAAKRVMPGGVNSPVRAFKAVGGTPFFASHGEGPYLYDIDGHRYVDYLLSWGPLIWGHAHPEIVAAVESAARRGTSFGVPTELETRMAEKVTQLMPSIEVVRMVNSGTEATMSALRLARAYTSRDCIVKFEGGYHGHADSLLVKAGSGVATFGLPNSPGVPRTTAETTLTLPYNDAEAVRALFARRGEDIAAVIVEPVAGNMGCILPEPGFLKTLREVTQAYGALLIFDEVMTGFRVALGGAQARFGITPDLTTLGKVIGAGLPVGAYGGRRDIMALVAPDGPMYQAGTLSGNPLAMAAGLRSLEMLEEAGPALYERLEAFGRRIVAAFTAAGQRRGVPVYGHAIGGMFGLFFREGPVRSFAEASSADAGRYARFFHAMLQNGVSLAPSQLEAGFLSAVHTERELALTEEAIERAMAAVV</sequence>
<dbReference type="GO" id="GO:0006782">
    <property type="term" value="P:protoporphyrinogen IX biosynthetic process"/>
    <property type="evidence" value="ECO:0007669"/>
    <property type="project" value="UniProtKB-UniRule"/>
</dbReference>
<dbReference type="InterPro" id="IPR049704">
    <property type="entry name" value="Aminotrans_3_PPA_site"/>
</dbReference>
<evidence type="ECO:0000256" key="3">
    <source>
        <dbReference type="ARBA" id="ARBA00004819"/>
    </source>
</evidence>
<dbReference type="NCBIfam" id="TIGR00713">
    <property type="entry name" value="hemL"/>
    <property type="match status" value="1"/>
</dbReference>
<comment type="subunit">
    <text evidence="9">Homodimer.</text>
</comment>
<dbReference type="InterPro" id="IPR015422">
    <property type="entry name" value="PyrdxlP-dep_Trfase_small"/>
</dbReference>
<evidence type="ECO:0000256" key="2">
    <source>
        <dbReference type="ARBA" id="ARBA00001933"/>
    </source>
</evidence>
<dbReference type="STRING" id="392015.SAMN05421543_11225"/>
<dbReference type="Proteomes" id="UP000183508">
    <property type="component" value="Unassembled WGS sequence"/>
</dbReference>
<keyword evidence="5 9" id="KW-0963">Cytoplasm</keyword>
<dbReference type="FunFam" id="3.40.640.10:FF:000021">
    <property type="entry name" value="Glutamate-1-semialdehyde 2,1-aminomutase"/>
    <property type="match status" value="1"/>
</dbReference>
<evidence type="ECO:0000256" key="9">
    <source>
        <dbReference type="HAMAP-Rule" id="MF_00375"/>
    </source>
</evidence>
<evidence type="ECO:0000256" key="1">
    <source>
        <dbReference type="ARBA" id="ARBA00001579"/>
    </source>
</evidence>
<dbReference type="GO" id="GO:0030170">
    <property type="term" value="F:pyridoxal phosphate binding"/>
    <property type="evidence" value="ECO:0007669"/>
    <property type="project" value="InterPro"/>
</dbReference>
<dbReference type="SUPFAM" id="SSF53383">
    <property type="entry name" value="PLP-dependent transferases"/>
    <property type="match status" value="1"/>
</dbReference>
<feature type="modified residue" description="N6-(pyridoxal phosphate)lysine" evidence="9">
    <location>
        <position position="266"/>
    </location>
</feature>
<protein>
    <recommendedName>
        <fullName evidence="9">Glutamate-1-semialdehyde 2,1-aminomutase</fullName>
        <shortName evidence="9">GSA</shortName>
        <ecNumber evidence="9">5.4.3.8</ecNumber>
    </recommendedName>
    <alternativeName>
        <fullName evidence="9">Glutamate-1-semialdehyde aminotransferase</fullName>
        <shortName evidence="9">GSA-AT</shortName>
    </alternativeName>
</protein>
<gene>
    <name evidence="9" type="primary">hemL</name>
    <name evidence="10" type="ORF">SAMN05421543_11225</name>
</gene>
<keyword evidence="6 9" id="KW-0663">Pyridoxal phosphate</keyword>